<comment type="caution">
    <text evidence="3">The sequence shown here is derived from an EMBL/GenBank/DDBJ whole genome shotgun (WGS) entry which is preliminary data.</text>
</comment>
<evidence type="ECO:0000313" key="3">
    <source>
        <dbReference type="EMBL" id="NBJ26002.1"/>
    </source>
</evidence>
<gene>
    <name evidence="3" type="ORF">GR303_16735</name>
</gene>
<name>A0ABW9Z0C8_9HYPH</name>
<evidence type="ECO:0000256" key="1">
    <source>
        <dbReference type="SAM" id="Coils"/>
    </source>
</evidence>
<feature type="region of interest" description="Disordered" evidence="2">
    <location>
        <begin position="1"/>
        <end position="26"/>
    </location>
</feature>
<sequence>MGAFPEVESGSNKSLTLASHLSPTREASCTKRVAELEARIARLRSELEEAEAELERERLRLPAPGDFVRCPMTNFYGRVTKVTPRPHGRPWVEIVPYLGPDLPGHSAMDLFDSWELIDPPAAADPGDGSPRLPTIAPFMTMKFPSTEQAQDGDDLEDSLKRLLRPSAGAPF</sequence>
<feature type="compositionally biased region" description="Polar residues" evidence="2">
    <location>
        <begin position="9"/>
        <end position="26"/>
    </location>
</feature>
<organism evidence="3 4">
    <name type="scientific">Microvirga arsenatis</name>
    <dbReference type="NCBI Taxonomy" id="2692265"/>
    <lineage>
        <taxon>Bacteria</taxon>
        <taxon>Pseudomonadati</taxon>
        <taxon>Pseudomonadota</taxon>
        <taxon>Alphaproteobacteria</taxon>
        <taxon>Hyphomicrobiales</taxon>
        <taxon>Methylobacteriaceae</taxon>
        <taxon>Microvirga</taxon>
    </lineage>
</organism>
<accession>A0ABW9Z0C8</accession>
<protein>
    <submittedName>
        <fullName evidence="3">Uncharacterized protein</fullName>
    </submittedName>
</protein>
<dbReference type="RefSeq" id="WP_161723694.1">
    <property type="nucleotide sequence ID" value="NZ_JAAAXI010000010.1"/>
</dbReference>
<keyword evidence="4" id="KW-1185">Reference proteome</keyword>
<dbReference type="EMBL" id="JAAAXJ010000009">
    <property type="protein sequence ID" value="NBJ26002.1"/>
    <property type="molecule type" value="Genomic_DNA"/>
</dbReference>
<evidence type="ECO:0000256" key="2">
    <source>
        <dbReference type="SAM" id="MobiDB-lite"/>
    </source>
</evidence>
<keyword evidence="1" id="KW-0175">Coiled coil</keyword>
<reference evidence="3 4" key="1">
    <citation type="submission" date="2020-01" db="EMBL/GenBank/DDBJ databases">
        <title>Microvirga sp. nov., an arsenate reduction bacterium isolated from Tibet hotspring sediments.</title>
        <authorList>
            <person name="Yuan C.-G."/>
        </authorList>
    </citation>
    <scope>NUCLEOTIDE SEQUENCE [LARGE SCALE GENOMIC DNA]</scope>
    <source>
        <strain evidence="3 4">SYSU G3D203</strain>
    </source>
</reference>
<dbReference type="Proteomes" id="UP000818323">
    <property type="component" value="Unassembled WGS sequence"/>
</dbReference>
<feature type="coiled-coil region" evidence="1">
    <location>
        <begin position="26"/>
        <end position="60"/>
    </location>
</feature>
<proteinExistence type="predicted"/>
<evidence type="ECO:0000313" key="4">
    <source>
        <dbReference type="Proteomes" id="UP000818323"/>
    </source>
</evidence>